<gene>
    <name evidence="2" type="ORF">LK09_10785</name>
</gene>
<reference evidence="2 3" key="1">
    <citation type="submission" date="2014-11" db="EMBL/GenBank/DDBJ databases">
        <title>Genome sequence of Microbacterium mangrovi MUSC 115(T).</title>
        <authorList>
            <person name="Lee L.-H."/>
        </authorList>
    </citation>
    <scope>NUCLEOTIDE SEQUENCE [LARGE SCALE GENOMIC DNA]</scope>
    <source>
        <strain evidence="2 3">MUSC 115</strain>
    </source>
</reference>
<dbReference type="OrthoDB" id="25996at2"/>
<feature type="chain" id="PRO_5038879078" description="Peptidylprolyl isomerase" evidence="1">
    <location>
        <begin position="29"/>
        <end position="316"/>
    </location>
</feature>
<dbReference type="STRING" id="1348253.LK09_10785"/>
<name>A0A0B2A6Y4_9MICO</name>
<feature type="signal peptide" evidence="1">
    <location>
        <begin position="1"/>
        <end position="28"/>
    </location>
</feature>
<dbReference type="Proteomes" id="UP000031030">
    <property type="component" value="Unassembled WGS sequence"/>
</dbReference>
<evidence type="ECO:0000313" key="2">
    <source>
        <dbReference type="EMBL" id="KHK97297.1"/>
    </source>
</evidence>
<proteinExistence type="predicted"/>
<evidence type="ECO:0000313" key="3">
    <source>
        <dbReference type="Proteomes" id="UP000031030"/>
    </source>
</evidence>
<dbReference type="PROSITE" id="PS51257">
    <property type="entry name" value="PROKAR_LIPOPROTEIN"/>
    <property type="match status" value="1"/>
</dbReference>
<keyword evidence="1" id="KW-0732">Signal</keyword>
<protein>
    <recommendedName>
        <fullName evidence="4">Peptidylprolyl isomerase</fullName>
    </recommendedName>
</protein>
<sequence length="316" mass="32245">MRKLPAVLAVLGLAAVTLVGCSTGPASSCTPVSDSDPAVTGLITVTGAQGARPTVTMHTPLHTTTTAYRTVHEGEGDPGITTSQQMLVLDATFYDGTTGKTIASTGYTGDLTQVFQLSTITKQFPGLRTPLQCASAGSRVVAAIPPSGLAAGVAQSFRISPDDSVVAVVDVHKVYLAAADGTNVYNQGWGMPAVVRAPDGRPGVVVPDGGQPTTLTIETLKRGDGAVVKADSQVRVHRLVVNWSDKSVASNTWDTAPTSLPVSQQAKGIRAALEGQTVGSQVMAIVPPSAGSAGQTGTQIYVFDILGIDAPGTAAQ</sequence>
<comment type="caution">
    <text evidence="2">The sequence shown here is derived from an EMBL/GenBank/DDBJ whole genome shotgun (WGS) entry which is preliminary data.</text>
</comment>
<dbReference type="SUPFAM" id="SSF54534">
    <property type="entry name" value="FKBP-like"/>
    <property type="match status" value="1"/>
</dbReference>
<dbReference type="EMBL" id="JTDK01000010">
    <property type="protein sequence ID" value="KHK97297.1"/>
    <property type="molecule type" value="Genomic_DNA"/>
</dbReference>
<keyword evidence="3" id="KW-1185">Reference proteome</keyword>
<accession>A0A0B2A6Y4</accession>
<evidence type="ECO:0008006" key="4">
    <source>
        <dbReference type="Google" id="ProtNLM"/>
    </source>
</evidence>
<dbReference type="RefSeq" id="WP_039399177.1">
    <property type="nucleotide sequence ID" value="NZ_JTDK01000010.1"/>
</dbReference>
<dbReference type="Gene3D" id="3.10.50.40">
    <property type="match status" value="1"/>
</dbReference>
<evidence type="ECO:0000256" key="1">
    <source>
        <dbReference type="SAM" id="SignalP"/>
    </source>
</evidence>
<organism evidence="2 3">
    <name type="scientific">Microbacterium mangrovi</name>
    <dbReference type="NCBI Taxonomy" id="1348253"/>
    <lineage>
        <taxon>Bacteria</taxon>
        <taxon>Bacillati</taxon>
        <taxon>Actinomycetota</taxon>
        <taxon>Actinomycetes</taxon>
        <taxon>Micrococcales</taxon>
        <taxon>Microbacteriaceae</taxon>
        <taxon>Microbacterium</taxon>
    </lineage>
</organism>
<dbReference type="InterPro" id="IPR046357">
    <property type="entry name" value="PPIase_dom_sf"/>
</dbReference>
<dbReference type="GO" id="GO:0003755">
    <property type="term" value="F:peptidyl-prolyl cis-trans isomerase activity"/>
    <property type="evidence" value="ECO:0007669"/>
    <property type="project" value="InterPro"/>
</dbReference>
<dbReference type="AlphaFoldDB" id="A0A0B2A6Y4"/>